<proteinExistence type="predicted"/>
<dbReference type="EMBL" id="VSSQ01024280">
    <property type="protein sequence ID" value="MPM71703.1"/>
    <property type="molecule type" value="Genomic_DNA"/>
</dbReference>
<name>A0A645C863_9ZZZZ</name>
<dbReference type="AlphaFoldDB" id="A0A645C863"/>
<sequence length="109" mass="12014">MAGNIISLVDKVGRENRFFPEAEMGNRRAAGLFAVIRKIGLHIQVCILSDDLAGRFICPHGTVRAQAPELAADGSVIRRMVLRFGKRCVGYIVHDADGEAVFRLFGFQI</sequence>
<evidence type="ECO:0000313" key="1">
    <source>
        <dbReference type="EMBL" id="MPM71703.1"/>
    </source>
</evidence>
<gene>
    <name evidence="1" type="ORF">SDC9_118673</name>
</gene>
<accession>A0A645C863</accession>
<protein>
    <submittedName>
        <fullName evidence="1">Uncharacterized protein</fullName>
    </submittedName>
</protein>
<comment type="caution">
    <text evidence="1">The sequence shown here is derived from an EMBL/GenBank/DDBJ whole genome shotgun (WGS) entry which is preliminary data.</text>
</comment>
<reference evidence="1" key="1">
    <citation type="submission" date="2019-08" db="EMBL/GenBank/DDBJ databases">
        <authorList>
            <person name="Kucharzyk K."/>
            <person name="Murdoch R.W."/>
            <person name="Higgins S."/>
            <person name="Loffler F."/>
        </authorList>
    </citation>
    <scope>NUCLEOTIDE SEQUENCE</scope>
</reference>
<organism evidence="1">
    <name type="scientific">bioreactor metagenome</name>
    <dbReference type="NCBI Taxonomy" id="1076179"/>
    <lineage>
        <taxon>unclassified sequences</taxon>
        <taxon>metagenomes</taxon>
        <taxon>ecological metagenomes</taxon>
    </lineage>
</organism>